<sequence length="74" mass="8098">MVLPFAVLMGAARRKINDIINRSYLGKWLVVDLLIGLVAGLGAMVFFFYLIQLVTDTLLGGITGYYPPNPLGEP</sequence>
<accession>A0A2R6ALN8</accession>
<evidence type="ECO:0000313" key="2">
    <source>
        <dbReference type="EMBL" id="PSN87299.1"/>
    </source>
</evidence>
<protein>
    <submittedName>
        <fullName evidence="2">Uncharacterized protein</fullName>
    </submittedName>
</protein>
<keyword evidence="1" id="KW-0472">Membrane</keyword>
<dbReference type="Proteomes" id="UP000240322">
    <property type="component" value="Unassembled WGS sequence"/>
</dbReference>
<dbReference type="EMBL" id="NEXE01000171">
    <property type="protein sequence ID" value="PSN87299.1"/>
    <property type="molecule type" value="Genomic_DNA"/>
</dbReference>
<dbReference type="AlphaFoldDB" id="A0A2R6ALN8"/>
<organism evidence="2 3">
    <name type="scientific">Candidatus Marsarchaeota G2 archaeon OSP_D</name>
    <dbReference type="NCBI Taxonomy" id="1978157"/>
    <lineage>
        <taxon>Archaea</taxon>
        <taxon>Candidatus Marsarchaeota</taxon>
        <taxon>Candidatus Marsarchaeota group 2</taxon>
    </lineage>
</organism>
<evidence type="ECO:0000256" key="1">
    <source>
        <dbReference type="SAM" id="Phobius"/>
    </source>
</evidence>
<reference evidence="2 3" key="1">
    <citation type="submission" date="2017-04" db="EMBL/GenBank/DDBJ databases">
        <title>Novel microbial lineages endemic to geothermal iron-oxide mats fill important gaps in the evolutionary history of Archaea.</title>
        <authorList>
            <person name="Jay Z.J."/>
            <person name="Beam J.P."/>
            <person name="Dlakic M."/>
            <person name="Rusch D.B."/>
            <person name="Kozubal M.A."/>
            <person name="Inskeep W.P."/>
        </authorList>
    </citation>
    <scope>NUCLEOTIDE SEQUENCE [LARGE SCALE GENOMIC DNA]</scope>
    <source>
        <strain evidence="2">OSP_D</strain>
    </source>
</reference>
<proteinExistence type="predicted"/>
<feature type="transmembrane region" description="Helical" evidence="1">
    <location>
        <begin position="30"/>
        <end position="51"/>
    </location>
</feature>
<evidence type="ECO:0000313" key="3">
    <source>
        <dbReference type="Proteomes" id="UP000240322"/>
    </source>
</evidence>
<name>A0A2R6ALN8_9ARCH</name>
<keyword evidence="1" id="KW-1133">Transmembrane helix</keyword>
<gene>
    <name evidence="2" type="ORF">B9Q03_10795</name>
</gene>
<keyword evidence="1" id="KW-0812">Transmembrane</keyword>
<comment type="caution">
    <text evidence="2">The sequence shown here is derived from an EMBL/GenBank/DDBJ whole genome shotgun (WGS) entry which is preliminary data.</text>
</comment>